<dbReference type="InterPro" id="IPR007648">
    <property type="entry name" value="ATPase_inhibitor_mt"/>
</dbReference>
<dbReference type="Proteomes" id="UP000077266">
    <property type="component" value="Unassembled WGS sequence"/>
</dbReference>
<sequence length="87" mass="9705">MMIRRASRSLSLVARRMMSGGQVRSEGSVAQSKGFAAKEKAQEDQYVHMQEVEKLKKLRETIEAAKKEIEAADASLKAAEEEHAKTK</sequence>
<evidence type="ECO:0000256" key="3">
    <source>
        <dbReference type="ARBA" id="ARBA00023128"/>
    </source>
</evidence>
<dbReference type="Gene3D" id="1.20.5.500">
    <property type="entry name" value="Single helix bin"/>
    <property type="match status" value="1"/>
</dbReference>
<keyword evidence="7" id="KW-1185">Reference proteome</keyword>
<evidence type="ECO:0000313" key="6">
    <source>
        <dbReference type="EMBL" id="KZV89473.1"/>
    </source>
</evidence>
<dbReference type="OrthoDB" id="5532350at2759"/>
<dbReference type="GO" id="GO:0005739">
    <property type="term" value="C:mitochondrion"/>
    <property type="evidence" value="ECO:0007669"/>
    <property type="project" value="UniProtKB-SubCell"/>
</dbReference>
<evidence type="ECO:0000256" key="1">
    <source>
        <dbReference type="ARBA" id="ARBA00004173"/>
    </source>
</evidence>
<organism evidence="6 7">
    <name type="scientific">Exidia glandulosa HHB12029</name>
    <dbReference type="NCBI Taxonomy" id="1314781"/>
    <lineage>
        <taxon>Eukaryota</taxon>
        <taxon>Fungi</taxon>
        <taxon>Dikarya</taxon>
        <taxon>Basidiomycota</taxon>
        <taxon>Agaricomycotina</taxon>
        <taxon>Agaricomycetes</taxon>
        <taxon>Auriculariales</taxon>
        <taxon>Exidiaceae</taxon>
        <taxon>Exidia</taxon>
    </lineage>
</organism>
<keyword evidence="5" id="KW-0175">Coiled coil</keyword>
<feature type="coiled-coil region" evidence="5">
    <location>
        <begin position="48"/>
        <end position="82"/>
    </location>
</feature>
<comment type="function">
    <text evidence="4">Inhibits the enzyme activity of ATPase.</text>
</comment>
<reference evidence="6 7" key="1">
    <citation type="journal article" date="2016" name="Mol. Biol. Evol.">
        <title>Comparative Genomics of Early-Diverging Mushroom-Forming Fungi Provides Insights into the Origins of Lignocellulose Decay Capabilities.</title>
        <authorList>
            <person name="Nagy L.G."/>
            <person name="Riley R."/>
            <person name="Tritt A."/>
            <person name="Adam C."/>
            <person name="Daum C."/>
            <person name="Floudas D."/>
            <person name="Sun H."/>
            <person name="Yadav J.S."/>
            <person name="Pangilinan J."/>
            <person name="Larsson K.H."/>
            <person name="Matsuura K."/>
            <person name="Barry K."/>
            <person name="Labutti K."/>
            <person name="Kuo R."/>
            <person name="Ohm R.A."/>
            <person name="Bhattacharya S.S."/>
            <person name="Shirouzu T."/>
            <person name="Yoshinaga Y."/>
            <person name="Martin F.M."/>
            <person name="Grigoriev I.V."/>
            <person name="Hibbett D.S."/>
        </authorList>
    </citation>
    <scope>NUCLEOTIDE SEQUENCE [LARGE SCALE GENOMIC DNA]</scope>
    <source>
        <strain evidence="6 7">HHB12029</strain>
    </source>
</reference>
<dbReference type="STRING" id="1314781.A0A165FSR8"/>
<dbReference type="AlphaFoldDB" id="A0A165FSR8"/>
<dbReference type="EMBL" id="KV426072">
    <property type="protein sequence ID" value="KZV89473.1"/>
    <property type="molecule type" value="Genomic_DNA"/>
</dbReference>
<accession>A0A165FSR8</accession>
<gene>
    <name evidence="6" type="ORF">EXIGLDRAFT_838500</name>
</gene>
<dbReference type="GO" id="GO:0042030">
    <property type="term" value="F:ATPase inhibitor activity"/>
    <property type="evidence" value="ECO:0007669"/>
    <property type="project" value="InterPro"/>
</dbReference>
<proteinExistence type="inferred from homology"/>
<dbReference type="Pfam" id="PF04568">
    <property type="entry name" value="IATP"/>
    <property type="match status" value="1"/>
</dbReference>
<comment type="subcellular location">
    <subcellularLocation>
        <location evidence="1">Mitochondrion</location>
    </subcellularLocation>
</comment>
<comment type="similarity">
    <text evidence="2 4">Belongs to the ATPase inhibitor family.</text>
</comment>
<evidence type="ECO:0000256" key="5">
    <source>
        <dbReference type="SAM" id="Coils"/>
    </source>
</evidence>
<evidence type="ECO:0000313" key="7">
    <source>
        <dbReference type="Proteomes" id="UP000077266"/>
    </source>
</evidence>
<keyword evidence="3" id="KW-0496">Mitochondrion</keyword>
<evidence type="ECO:0000256" key="2">
    <source>
        <dbReference type="ARBA" id="ARBA00010901"/>
    </source>
</evidence>
<name>A0A165FSR8_EXIGL</name>
<dbReference type="InParanoid" id="A0A165FSR8"/>
<protein>
    <recommendedName>
        <fullName evidence="4">ATPase inhibitor, mitochondrial</fullName>
    </recommendedName>
</protein>
<evidence type="ECO:0000256" key="4">
    <source>
        <dbReference type="RuleBase" id="RU368087"/>
    </source>
</evidence>